<protein>
    <submittedName>
        <fullName evidence="2">DoxX-like protein</fullName>
    </submittedName>
</protein>
<dbReference type="RefSeq" id="WP_109764853.1">
    <property type="nucleotide sequence ID" value="NZ_QGGU01000013.1"/>
</dbReference>
<evidence type="ECO:0000313" key="2">
    <source>
        <dbReference type="EMBL" id="PWK46418.1"/>
    </source>
</evidence>
<comment type="caution">
    <text evidence="2">The sequence shown here is derived from an EMBL/GenBank/DDBJ whole genome shotgun (WGS) entry which is preliminary data.</text>
</comment>
<sequence length="130" mass="14362">MTSDLSKHIECICRYGLGFLFVYHGLAPKIIWLSPVEISLVEASGSPFSATWLSPLAGVLEILLGVSIILFRRILAPVYIAISVLIMLLIFVAFTIPTLLIEAFNPISTNVLGIVLGYLVIKLHYYNVKN</sequence>
<keyword evidence="1" id="KW-1133">Transmembrane helix</keyword>
<feature type="transmembrane region" description="Helical" evidence="1">
    <location>
        <begin position="52"/>
        <end position="71"/>
    </location>
</feature>
<keyword evidence="1" id="KW-0812">Transmembrane</keyword>
<feature type="transmembrane region" description="Helical" evidence="1">
    <location>
        <begin position="12"/>
        <end position="32"/>
    </location>
</feature>
<dbReference type="AlphaFoldDB" id="A0A316FC18"/>
<name>A0A316FC18_9GAMM</name>
<dbReference type="EMBL" id="QGGU01000013">
    <property type="protein sequence ID" value="PWK46418.1"/>
    <property type="molecule type" value="Genomic_DNA"/>
</dbReference>
<dbReference type="Proteomes" id="UP000245790">
    <property type="component" value="Unassembled WGS sequence"/>
</dbReference>
<feature type="transmembrane region" description="Helical" evidence="1">
    <location>
        <begin position="78"/>
        <end position="101"/>
    </location>
</feature>
<organism evidence="2 3">
    <name type="scientific">Pleionea mediterranea</name>
    <dbReference type="NCBI Taxonomy" id="523701"/>
    <lineage>
        <taxon>Bacteria</taxon>
        <taxon>Pseudomonadati</taxon>
        <taxon>Pseudomonadota</taxon>
        <taxon>Gammaproteobacteria</taxon>
        <taxon>Oceanospirillales</taxon>
        <taxon>Pleioneaceae</taxon>
        <taxon>Pleionea</taxon>
    </lineage>
</organism>
<proteinExistence type="predicted"/>
<dbReference type="OrthoDB" id="6199084at2"/>
<accession>A0A316FC18</accession>
<reference evidence="2 3" key="1">
    <citation type="submission" date="2018-05" db="EMBL/GenBank/DDBJ databases">
        <title>Genomic Encyclopedia of Type Strains, Phase IV (KMG-IV): sequencing the most valuable type-strain genomes for metagenomic binning, comparative biology and taxonomic classification.</title>
        <authorList>
            <person name="Goeker M."/>
        </authorList>
    </citation>
    <scope>NUCLEOTIDE SEQUENCE [LARGE SCALE GENOMIC DNA]</scope>
    <source>
        <strain evidence="2 3">DSM 25350</strain>
    </source>
</reference>
<evidence type="ECO:0000256" key="1">
    <source>
        <dbReference type="SAM" id="Phobius"/>
    </source>
</evidence>
<feature type="transmembrane region" description="Helical" evidence="1">
    <location>
        <begin position="107"/>
        <end position="125"/>
    </location>
</feature>
<keyword evidence="1" id="KW-0472">Membrane</keyword>
<gene>
    <name evidence="2" type="ORF">C8D97_113103</name>
</gene>
<evidence type="ECO:0000313" key="3">
    <source>
        <dbReference type="Proteomes" id="UP000245790"/>
    </source>
</evidence>
<dbReference type="InterPro" id="IPR025695">
    <property type="entry name" value="DoxX-like"/>
</dbReference>
<keyword evidence="3" id="KW-1185">Reference proteome</keyword>
<dbReference type="Pfam" id="PF13781">
    <property type="entry name" value="DoxX_3"/>
    <property type="match status" value="1"/>
</dbReference>